<sequence length="71" mass="8021">KPPQVVTAMKAHQLLSHPSHQAIEHLKDSTTGLTTDSCIPCIQGKIKEDVSRRPRADKAYRPFYRIIVDII</sequence>
<dbReference type="AlphaFoldDB" id="A0A9P4GUG9"/>
<keyword evidence="2" id="KW-1185">Reference proteome</keyword>
<evidence type="ECO:0000313" key="1">
    <source>
        <dbReference type="EMBL" id="KAF2022943.1"/>
    </source>
</evidence>
<feature type="non-terminal residue" evidence="1">
    <location>
        <position position="1"/>
    </location>
</feature>
<dbReference type="OrthoDB" id="3761656at2759"/>
<evidence type="ECO:0000313" key="2">
    <source>
        <dbReference type="Proteomes" id="UP000799777"/>
    </source>
</evidence>
<reference evidence="1" key="1">
    <citation type="journal article" date="2020" name="Stud. Mycol.">
        <title>101 Dothideomycetes genomes: a test case for predicting lifestyles and emergence of pathogens.</title>
        <authorList>
            <person name="Haridas S."/>
            <person name="Albert R."/>
            <person name="Binder M."/>
            <person name="Bloem J."/>
            <person name="Labutti K."/>
            <person name="Salamov A."/>
            <person name="Andreopoulos B."/>
            <person name="Baker S."/>
            <person name="Barry K."/>
            <person name="Bills G."/>
            <person name="Bluhm B."/>
            <person name="Cannon C."/>
            <person name="Castanera R."/>
            <person name="Culley D."/>
            <person name="Daum C."/>
            <person name="Ezra D."/>
            <person name="Gonzalez J."/>
            <person name="Henrissat B."/>
            <person name="Kuo A."/>
            <person name="Liang C."/>
            <person name="Lipzen A."/>
            <person name="Lutzoni F."/>
            <person name="Magnuson J."/>
            <person name="Mondo S."/>
            <person name="Nolan M."/>
            <person name="Ohm R."/>
            <person name="Pangilinan J."/>
            <person name="Park H.-J."/>
            <person name="Ramirez L."/>
            <person name="Alfaro M."/>
            <person name="Sun H."/>
            <person name="Tritt A."/>
            <person name="Yoshinaga Y."/>
            <person name="Zwiers L.-H."/>
            <person name="Turgeon B."/>
            <person name="Goodwin S."/>
            <person name="Spatafora J."/>
            <person name="Crous P."/>
            <person name="Grigoriev I."/>
        </authorList>
    </citation>
    <scope>NUCLEOTIDE SEQUENCE</scope>
    <source>
        <strain evidence="1">CBS 110217</strain>
    </source>
</reference>
<dbReference type="Proteomes" id="UP000799777">
    <property type="component" value="Unassembled WGS sequence"/>
</dbReference>
<accession>A0A9P4GUG9</accession>
<proteinExistence type="predicted"/>
<comment type="caution">
    <text evidence="1">The sequence shown here is derived from an EMBL/GenBank/DDBJ whole genome shotgun (WGS) entry which is preliminary data.</text>
</comment>
<evidence type="ECO:0008006" key="3">
    <source>
        <dbReference type="Google" id="ProtNLM"/>
    </source>
</evidence>
<organism evidence="1 2">
    <name type="scientific">Setomelanomma holmii</name>
    <dbReference type="NCBI Taxonomy" id="210430"/>
    <lineage>
        <taxon>Eukaryota</taxon>
        <taxon>Fungi</taxon>
        <taxon>Dikarya</taxon>
        <taxon>Ascomycota</taxon>
        <taxon>Pezizomycotina</taxon>
        <taxon>Dothideomycetes</taxon>
        <taxon>Pleosporomycetidae</taxon>
        <taxon>Pleosporales</taxon>
        <taxon>Pleosporineae</taxon>
        <taxon>Phaeosphaeriaceae</taxon>
        <taxon>Setomelanomma</taxon>
    </lineage>
</organism>
<dbReference type="EMBL" id="ML978404">
    <property type="protein sequence ID" value="KAF2022943.1"/>
    <property type="molecule type" value="Genomic_DNA"/>
</dbReference>
<name>A0A9P4GUG9_9PLEO</name>
<protein>
    <recommendedName>
        <fullName evidence="3">Gag protein</fullName>
    </recommendedName>
</protein>
<gene>
    <name evidence="1" type="ORF">EK21DRAFT_81958</name>
</gene>